<comment type="similarity">
    <text evidence="2">Belongs to the glycosyltransferase 2 family.</text>
</comment>
<dbReference type="AlphaFoldDB" id="A0A2V4V778"/>
<accession>A0A2V4V778</accession>
<comment type="pathway">
    <text evidence="1">Cell wall biogenesis; cell wall polysaccharide biosynthesis.</text>
</comment>
<dbReference type="Gene3D" id="3.90.550.10">
    <property type="entry name" value="Spore Coat Polysaccharide Biosynthesis Protein SpsA, Chain A"/>
    <property type="match status" value="1"/>
</dbReference>
<dbReference type="RefSeq" id="WP_110897413.1">
    <property type="nucleotide sequence ID" value="NZ_CP054614.1"/>
</dbReference>
<evidence type="ECO:0000256" key="4">
    <source>
        <dbReference type="ARBA" id="ARBA00022679"/>
    </source>
</evidence>
<evidence type="ECO:0000256" key="1">
    <source>
        <dbReference type="ARBA" id="ARBA00004776"/>
    </source>
</evidence>
<feature type="compositionally biased region" description="Basic residues" evidence="5">
    <location>
        <begin position="1"/>
        <end position="18"/>
    </location>
</feature>
<evidence type="ECO:0000313" key="7">
    <source>
        <dbReference type="EMBL" id="PYE48265.1"/>
    </source>
</evidence>
<dbReference type="InterPro" id="IPR029044">
    <property type="entry name" value="Nucleotide-diphossugar_trans"/>
</dbReference>
<feature type="compositionally biased region" description="Polar residues" evidence="5">
    <location>
        <begin position="19"/>
        <end position="39"/>
    </location>
</feature>
<feature type="compositionally biased region" description="Basic residues" evidence="5">
    <location>
        <begin position="54"/>
        <end position="70"/>
    </location>
</feature>
<dbReference type="CDD" id="cd04186">
    <property type="entry name" value="GT_2_like_c"/>
    <property type="match status" value="1"/>
</dbReference>
<name>A0A2V4V778_PAEBA</name>
<dbReference type="SUPFAM" id="SSF53448">
    <property type="entry name" value="Nucleotide-diphospho-sugar transferases"/>
    <property type="match status" value="1"/>
</dbReference>
<sequence length="551" mass="61280">MKKSKKTSHHTRNARKNRQGSSQESSQIKKSRPSLSNAAHRTEASATALLHAAGSRHRRLSSRKGKRNARSLRSTKLYNQGYNRGYEDGVRQGQNSFGLVFEGVSIIIPTYNKRDYVLQCVVSIEKHTPAPYEIIVVDNASRDGTAEALLRQGGMVRVAALEKNRGFAGGVNVGLMMAKGRHIVVLNNDTLVTPGWLDNMMACLNSDPQIGVVGPVTNYIGGDQQIEVPYHDVKEMWTFAASQNRPDTGKHRLTDRLVGFCWLFSRELFERVGYLDEGYKVGNFEDDDWIVRVRMLGYRLAVAGDAFIHHYGSVSMKELGEQQFNTVNQGNEQFYSEKWGDPHTLIAETSRLIQSEHADSQSRSRRDVPLANEKGDKHHLAAGFDFEKETSVSCLRRSGDFYPEEALLVDLKGDVYTLKGRKRRKLNIPVPRGISPVLVAKPDLLGIPAGEPINAAGDIRSWPFEPEHVQPAITSDAGKVAAEGSIVAASNAPEVWYQISEGKRRRFVSGYAAERWGVSSRHVQQIPVELLHAIPEGLPIIAPPQLLTQDL</sequence>
<dbReference type="Proteomes" id="UP000247790">
    <property type="component" value="Unassembled WGS sequence"/>
</dbReference>
<protein>
    <submittedName>
        <fullName evidence="7">GT2 family glycosyltransferase</fullName>
    </submittedName>
    <submittedName>
        <fullName evidence="8">Glycosyltransferase family 2 protein</fullName>
    </submittedName>
</protein>
<evidence type="ECO:0000256" key="3">
    <source>
        <dbReference type="ARBA" id="ARBA00022676"/>
    </source>
</evidence>
<dbReference type="PANTHER" id="PTHR43179:SF12">
    <property type="entry name" value="GALACTOFURANOSYLTRANSFERASE GLFT2"/>
    <property type="match status" value="1"/>
</dbReference>
<evidence type="ECO:0000256" key="5">
    <source>
        <dbReference type="SAM" id="MobiDB-lite"/>
    </source>
</evidence>
<dbReference type="EMBL" id="CP054614">
    <property type="protein sequence ID" value="QKS56888.1"/>
    <property type="molecule type" value="Genomic_DNA"/>
</dbReference>
<keyword evidence="4 7" id="KW-0808">Transferase</keyword>
<keyword evidence="10" id="KW-1185">Reference proteome</keyword>
<dbReference type="OrthoDB" id="8936324at2"/>
<reference evidence="8 10" key="2">
    <citation type="submission" date="2020-06" db="EMBL/GenBank/DDBJ databases">
        <title>Complete genome of Paenibacillus barcinonensis KACC11450.</title>
        <authorList>
            <person name="Kim M."/>
            <person name="Park Y.-J."/>
            <person name="Shin J.-H."/>
        </authorList>
    </citation>
    <scope>NUCLEOTIDE SEQUENCE [LARGE SCALE GENOMIC DNA]</scope>
    <source>
        <strain evidence="8 10">KACC11450</strain>
    </source>
</reference>
<dbReference type="Pfam" id="PF00535">
    <property type="entry name" value="Glycos_transf_2"/>
    <property type="match status" value="1"/>
</dbReference>
<gene>
    <name evidence="7" type="ORF">DFQ00_109119</name>
    <name evidence="8" type="ORF">HUB98_11490</name>
</gene>
<dbReference type="GO" id="GO:0016757">
    <property type="term" value="F:glycosyltransferase activity"/>
    <property type="evidence" value="ECO:0007669"/>
    <property type="project" value="UniProtKB-KW"/>
</dbReference>
<organism evidence="7 9">
    <name type="scientific">Paenibacillus barcinonensis</name>
    <dbReference type="NCBI Taxonomy" id="198119"/>
    <lineage>
        <taxon>Bacteria</taxon>
        <taxon>Bacillati</taxon>
        <taxon>Bacillota</taxon>
        <taxon>Bacilli</taxon>
        <taxon>Bacillales</taxon>
        <taxon>Paenibacillaceae</taxon>
        <taxon>Paenibacillus</taxon>
    </lineage>
</organism>
<dbReference type="InterPro" id="IPR001173">
    <property type="entry name" value="Glyco_trans_2-like"/>
</dbReference>
<evidence type="ECO:0000313" key="9">
    <source>
        <dbReference type="Proteomes" id="UP000247790"/>
    </source>
</evidence>
<reference evidence="7 9" key="1">
    <citation type="submission" date="2018-06" db="EMBL/GenBank/DDBJ databases">
        <title>Genomic Encyclopedia of Type Strains, Phase III (KMG-III): the genomes of soil and plant-associated and newly described type strains.</title>
        <authorList>
            <person name="Whitman W."/>
        </authorList>
    </citation>
    <scope>NUCLEOTIDE SEQUENCE [LARGE SCALE GENOMIC DNA]</scope>
    <source>
        <strain evidence="7 9">CECT 7022</strain>
    </source>
</reference>
<proteinExistence type="inferred from homology"/>
<dbReference type="EMBL" id="QJSW01000009">
    <property type="protein sequence ID" value="PYE48265.1"/>
    <property type="molecule type" value="Genomic_DNA"/>
</dbReference>
<keyword evidence="3" id="KW-0328">Glycosyltransferase</keyword>
<evidence type="ECO:0000313" key="8">
    <source>
        <dbReference type="EMBL" id="QKS56888.1"/>
    </source>
</evidence>
<dbReference type="PANTHER" id="PTHR43179">
    <property type="entry name" value="RHAMNOSYLTRANSFERASE WBBL"/>
    <property type="match status" value="1"/>
</dbReference>
<dbReference type="Proteomes" id="UP000509327">
    <property type="component" value="Chromosome"/>
</dbReference>
<feature type="region of interest" description="Disordered" evidence="5">
    <location>
        <begin position="1"/>
        <end position="76"/>
    </location>
</feature>
<evidence type="ECO:0000256" key="2">
    <source>
        <dbReference type="ARBA" id="ARBA00006739"/>
    </source>
</evidence>
<evidence type="ECO:0000259" key="6">
    <source>
        <dbReference type="Pfam" id="PF00535"/>
    </source>
</evidence>
<evidence type="ECO:0000313" key="10">
    <source>
        <dbReference type="Proteomes" id="UP000509327"/>
    </source>
</evidence>
<feature type="domain" description="Glycosyltransferase 2-like" evidence="6">
    <location>
        <begin position="105"/>
        <end position="272"/>
    </location>
</feature>